<organism evidence="2 3">
    <name type="scientific">Phytophthora cactorum</name>
    <dbReference type="NCBI Taxonomy" id="29920"/>
    <lineage>
        <taxon>Eukaryota</taxon>
        <taxon>Sar</taxon>
        <taxon>Stramenopiles</taxon>
        <taxon>Oomycota</taxon>
        <taxon>Peronosporomycetes</taxon>
        <taxon>Peronosporales</taxon>
        <taxon>Peronosporaceae</taxon>
        <taxon>Phytophthora</taxon>
    </lineage>
</organism>
<evidence type="ECO:0000313" key="2">
    <source>
        <dbReference type="EMBL" id="RAW39161.1"/>
    </source>
</evidence>
<sequence length="267" mass="29928">MTAEIFPRILRLPRAPRRHLFPQLAQQIPDAFPAPSQAPYPEERRGVLDAYSSGGDWRAITRYNGFPRTTAEYLVGHGRAEGLPRGGARANKNLVVEDFNVKLTQTTISRHLIDMLCTIKQVRVEPTTCNNKGDLVVCFDETNYNLYTKRTRGRAKKGKRAIEKLPPSKGANLQIQCTVSSAFGVVAYRTHRGSIKMQTNTDFVEGLYKVIKESDVYKDGYTDKKIVVVFDNAPAHSQTESLVTKRDDLVLLRLGPYSPMCNPSSVL</sequence>
<dbReference type="EMBL" id="MJFZ01000072">
    <property type="protein sequence ID" value="RAW39161.1"/>
    <property type="molecule type" value="Genomic_DNA"/>
</dbReference>
<evidence type="ECO:0000313" key="3">
    <source>
        <dbReference type="Proteomes" id="UP000251314"/>
    </source>
</evidence>
<reference evidence="2 3" key="1">
    <citation type="submission" date="2018-01" db="EMBL/GenBank/DDBJ databases">
        <title>Draft genome of the strawberry crown rot pathogen Phytophthora cactorum.</title>
        <authorList>
            <person name="Armitage A.D."/>
            <person name="Lysoe E."/>
            <person name="Nellist C.F."/>
            <person name="Harrison R.J."/>
            <person name="Brurberg M.B."/>
        </authorList>
    </citation>
    <scope>NUCLEOTIDE SEQUENCE [LARGE SCALE GENOMIC DNA]</scope>
    <source>
        <strain evidence="2 3">10300</strain>
    </source>
</reference>
<name>A0A329SRJ5_9STRA</name>
<accession>A0A329SRJ5</accession>
<dbReference type="OrthoDB" id="118973at2759"/>
<comment type="caution">
    <text evidence="2">The sequence shown here is derived from an EMBL/GenBank/DDBJ whole genome shotgun (WGS) entry which is preliminary data.</text>
</comment>
<gene>
    <name evidence="2" type="ORF">PC110_g4590</name>
</gene>
<dbReference type="InterPro" id="IPR038717">
    <property type="entry name" value="Tc1-like_DDE_dom"/>
</dbReference>
<dbReference type="GO" id="GO:0003676">
    <property type="term" value="F:nucleic acid binding"/>
    <property type="evidence" value="ECO:0007669"/>
    <property type="project" value="InterPro"/>
</dbReference>
<dbReference type="Proteomes" id="UP000251314">
    <property type="component" value="Unassembled WGS sequence"/>
</dbReference>
<dbReference type="AlphaFoldDB" id="A0A329SRJ5"/>
<feature type="domain" description="Tc1-like transposase DDE" evidence="1">
    <location>
        <begin position="136"/>
        <end position="263"/>
    </location>
</feature>
<dbReference type="Gene3D" id="3.30.420.10">
    <property type="entry name" value="Ribonuclease H-like superfamily/Ribonuclease H"/>
    <property type="match status" value="1"/>
</dbReference>
<protein>
    <recommendedName>
        <fullName evidence="1">Tc1-like transposase DDE domain-containing protein</fullName>
    </recommendedName>
</protein>
<dbReference type="Pfam" id="PF13358">
    <property type="entry name" value="DDE_3"/>
    <property type="match status" value="1"/>
</dbReference>
<proteinExistence type="predicted"/>
<evidence type="ECO:0000259" key="1">
    <source>
        <dbReference type="Pfam" id="PF13358"/>
    </source>
</evidence>
<dbReference type="InterPro" id="IPR036397">
    <property type="entry name" value="RNaseH_sf"/>
</dbReference>
<keyword evidence="3" id="KW-1185">Reference proteome</keyword>
<dbReference type="VEuPathDB" id="FungiDB:PC110_g4590"/>